<dbReference type="Proteomes" id="UP000078263">
    <property type="component" value="Chromosome"/>
</dbReference>
<dbReference type="Pfam" id="PF07007">
    <property type="entry name" value="LprI"/>
    <property type="match status" value="1"/>
</dbReference>
<accession>A0A192D182</accession>
<keyword evidence="1" id="KW-0732">Signal</keyword>
<dbReference type="AlphaFoldDB" id="A0A192D182"/>
<dbReference type="KEGG" id="pns:A9D12_04165"/>
<feature type="signal peptide" evidence="1">
    <location>
        <begin position="1"/>
        <end position="20"/>
    </location>
</feature>
<name>A0A192D182_9SPHN</name>
<reference evidence="4 5" key="1">
    <citation type="submission" date="2016-05" db="EMBL/GenBank/DDBJ databases">
        <title>Compelete Genome Sequence of Bacteriochlorophyll-Synthesizing Bacterium Porphyrobacter neustonensis DSM 9434.</title>
        <authorList>
            <person name="Shi X.-L."/>
            <person name="Wu Y.-H."/>
            <person name="Cheng H."/>
            <person name="Xu L."/>
            <person name="Zhang X.-Q."/>
            <person name="Wang C.-S."/>
            <person name="Xu X.-W."/>
        </authorList>
    </citation>
    <scope>NUCLEOTIDE SEQUENCE [LARGE SCALE GENOMIC DNA]</scope>
    <source>
        <strain evidence="4 5">DSM 9434</strain>
    </source>
</reference>
<evidence type="ECO:0000259" key="2">
    <source>
        <dbReference type="Pfam" id="PF07007"/>
    </source>
</evidence>
<keyword evidence="5" id="KW-1185">Reference proteome</keyword>
<dbReference type="STRING" id="1112.A9D12_04165"/>
<dbReference type="EMBL" id="CP016033">
    <property type="protein sequence ID" value="ANK12273.1"/>
    <property type="molecule type" value="Genomic_DNA"/>
</dbReference>
<feature type="domain" description="Lysozyme inhibitor LprI-like N-terminal" evidence="2">
    <location>
        <begin position="179"/>
        <end position="265"/>
    </location>
</feature>
<organism evidence="4 5">
    <name type="scientific">Erythrobacter neustonensis</name>
    <dbReference type="NCBI Taxonomy" id="1112"/>
    <lineage>
        <taxon>Bacteria</taxon>
        <taxon>Pseudomonadati</taxon>
        <taxon>Pseudomonadota</taxon>
        <taxon>Alphaproteobacteria</taxon>
        <taxon>Sphingomonadales</taxon>
        <taxon>Erythrobacteraceae</taxon>
        <taxon>Erythrobacter/Porphyrobacter group</taxon>
        <taxon>Erythrobacter</taxon>
    </lineage>
</organism>
<evidence type="ECO:0000313" key="4">
    <source>
        <dbReference type="EMBL" id="ANK12273.1"/>
    </source>
</evidence>
<protein>
    <submittedName>
        <fullName evidence="4">Uncharacterized protein</fullName>
    </submittedName>
</protein>
<evidence type="ECO:0000259" key="3">
    <source>
        <dbReference type="Pfam" id="PF19780"/>
    </source>
</evidence>
<dbReference type="Gene3D" id="1.20.1270.180">
    <property type="match status" value="1"/>
</dbReference>
<feature type="domain" description="DUF6265" evidence="3">
    <location>
        <begin position="41"/>
        <end position="150"/>
    </location>
</feature>
<dbReference type="InterPro" id="IPR009739">
    <property type="entry name" value="LprI-like_N"/>
</dbReference>
<dbReference type="RefSeq" id="WP_068350063.1">
    <property type="nucleotide sequence ID" value="NZ_CP016033.1"/>
</dbReference>
<gene>
    <name evidence="4" type="ORF">A9D12_04165</name>
</gene>
<dbReference type="OrthoDB" id="7567258at2"/>
<proteinExistence type="predicted"/>
<evidence type="ECO:0000256" key="1">
    <source>
        <dbReference type="SAM" id="SignalP"/>
    </source>
</evidence>
<feature type="chain" id="PRO_5008251627" evidence="1">
    <location>
        <begin position="21"/>
        <end position="289"/>
    </location>
</feature>
<evidence type="ECO:0000313" key="5">
    <source>
        <dbReference type="Proteomes" id="UP000078263"/>
    </source>
</evidence>
<dbReference type="Pfam" id="PF19780">
    <property type="entry name" value="DUF6265"/>
    <property type="match status" value="1"/>
</dbReference>
<sequence>MMAQAGIAALALMAATPLAAQETQVAGAGSSAPPAEIHALAWLEGQWRGEGIDGAPATESWLAPAGDTMVGTFVQEKAGGGILFTEHMQIMEEGGSLVLKLKHFNPDLTGWEEKDGMVTFRLLSLDHCLARFSGLTIRCDGPDKLVVAVQMKSDAAEPEELLFRFDRAERPSGMIACDGTTLELNACMAGIRERAGARKARYLAAALARNADRPELVALIRKSDAAFDAYRETACEAVYTDYEGGTIRTVQALGCEIALIDERTRTIWQQWLTYMDTTPPDLPAPGRSR</sequence>
<dbReference type="InterPro" id="IPR046232">
    <property type="entry name" value="DUF6265"/>
</dbReference>